<dbReference type="InterPro" id="IPR003959">
    <property type="entry name" value="ATPase_AAA_core"/>
</dbReference>
<dbReference type="InterPro" id="IPR027417">
    <property type="entry name" value="P-loop_NTPase"/>
</dbReference>
<keyword evidence="3" id="KW-0067">ATP-binding</keyword>
<keyword evidence="6" id="KW-1185">Reference proteome</keyword>
<dbReference type="Pfam" id="PF00004">
    <property type="entry name" value="AAA"/>
    <property type="match status" value="1"/>
</dbReference>
<dbReference type="Proteomes" id="UP000037460">
    <property type="component" value="Unassembled WGS sequence"/>
</dbReference>
<evidence type="ECO:0000256" key="2">
    <source>
        <dbReference type="ARBA" id="ARBA00022741"/>
    </source>
</evidence>
<dbReference type="PRINTS" id="PR00819">
    <property type="entry name" value="CBXCFQXSUPER"/>
</dbReference>
<feature type="domain" description="ATPase AAA-type core" evidence="4">
    <location>
        <begin position="67"/>
        <end position="156"/>
    </location>
</feature>
<evidence type="ECO:0000256" key="1">
    <source>
        <dbReference type="ARBA" id="ARBA00010378"/>
    </source>
</evidence>
<keyword evidence="2" id="KW-0547">Nucleotide-binding</keyword>
<comment type="caution">
    <text evidence="5">The sequence shown here is derived from an EMBL/GenBank/DDBJ whole genome shotgun (WGS) entry which is preliminary data.</text>
</comment>
<protein>
    <submittedName>
        <fullName evidence="5">Nonsense-mediated mRNA decay</fullName>
    </submittedName>
</protein>
<organism evidence="5 6">
    <name type="scientific">Chrysochromulina tobinii</name>
    <dbReference type="NCBI Taxonomy" id="1460289"/>
    <lineage>
        <taxon>Eukaryota</taxon>
        <taxon>Haptista</taxon>
        <taxon>Haptophyta</taxon>
        <taxon>Prymnesiophyceae</taxon>
        <taxon>Prymnesiales</taxon>
        <taxon>Chrysochromulinaceae</taxon>
        <taxon>Chrysochromulina</taxon>
    </lineage>
</organism>
<comment type="similarity">
    <text evidence="1">Belongs to the CbxX/CfxQ family.</text>
</comment>
<dbReference type="PANTHER" id="PTHR43392:SF2">
    <property type="entry name" value="AAA-TYPE ATPASE FAMILY PROTEIN _ ANKYRIN REPEAT FAMILY PROTEIN"/>
    <property type="match status" value="1"/>
</dbReference>
<accession>A0A0M0K418</accession>
<dbReference type="AlphaFoldDB" id="A0A0M0K418"/>
<dbReference type="CDD" id="cd00009">
    <property type="entry name" value="AAA"/>
    <property type="match status" value="1"/>
</dbReference>
<dbReference type="EMBL" id="JWZX01001540">
    <property type="protein sequence ID" value="KOO33352.1"/>
    <property type="molecule type" value="Genomic_DNA"/>
</dbReference>
<evidence type="ECO:0000259" key="4">
    <source>
        <dbReference type="Pfam" id="PF00004"/>
    </source>
</evidence>
<dbReference type="PANTHER" id="PTHR43392">
    <property type="entry name" value="AAA-TYPE ATPASE FAMILY PROTEIN / ANKYRIN REPEAT FAMILY PROTEIN"/>
    <property type="match status" value="1"/>
</dbReference>
<reference evidence="6" key="1">
    <citation type="journal article" date="2015" name="PLoS Genet.">
        <title>Genome Sequence and Transcriptome Analyses of Chrysochromulina tobin: Metabolic Tools for Enhanced Algal Fitness in the Prominent Order Prymnesiales (Haptophyceae).</title>
        <authorList>
            <person name="Hovde B.T."/>
            <person name="Deodato C.R."/>
            <person name="Hunsperger H.M."/>
            <person name="Ryken S.A."/>
            <person name="Yost W."/>
            <person name="Jha R.K."/>
            <person name="Patterson J."/>
            <person name="Monnat R.J. Jr."/>
            <person name="Barlow S.B."/>
            <person name="Starkenburg S.R."/>
            <person name="Cattolico R.A."/>
        </authorList>
    </citation>
    <scope>NUCLEOTIDE SEQUENCE</scope>
    <source>
        <strain evidence="6">CCMP291</strain>
    </source>
</reference>
<evidence type="ECO:0000313" key="5">
    <source>
        <dbReference type="EMBL" id="KOO33352.1"/>
    </source>
</evidence>
<dbReference type="Gene3D" id="3.40.50.300">
    <property type="entry name" value="P-loop containing nucleotide triphosphate hydrolases"/>
    <property type="match status" value="1"/>
</dbReference>
<dbReference type="GO" id="GO:0016887">
    <property type="term" value="F:ATP hydrolysis activity"/>
    <property type="evidence" value="ECO:0007669"/>
    <property type="project" value="InterPro"/>
</dbReference>
<gene>
    <name evidence="5" type="ORF">Ctob_008875</name>
</gene>
<dbReference type="SUPFAM" id="SSF52540">
    <property type="entry name" value="P-loop containing nucleoside triphosphate hydrolases"/>
    <property type="match status" value="1"/>
</dbReference>
<sequence length="180" mass="19407">MRVVDVVGPPPDVETVPDLKVALAELDQQIGLEEVKKQVHCLIELARVNYQREVRCEPLHMLPLNRLFLGNPGTGKTSIAKVYGRILKGLGYLSDGSVEVRTPSDLIASAVGGTEEKTAALLEICKGKVLVIDEAYALHEGMYGARAIDTIVSKVHNAPGEDIAVLLLGYEAPLSAAVRR</sequence>
<dbReference type="GO" id="GO:0005524">
    <property type="term" value="F:ATP binding"/>
    <property type="evidence" value="ECO:0007669"/>
    <property type="project" value="UniProtKB-KW"/>
</dbReference>
<evidence type="ECO:0000256" key="3">
    <source>
        <dbReference type="ARBA" id="ARBA00022840"/>
    </source>
</evidence>
<evidence type="ECO:0000313" key="6">
    <source>
        <dbReference type="Proteomes" id="UP000037460"/>
    </source>
</evidence>
<dbReference type="InterPro" id="IPR050773">
    <property type="entry name" value="CbxX/CfxQ_RuBisCO_ESX"/>
</dbReference>
<dbReference type="InterPro" id="IPR000641">
    <property type="entry name" value="CbxX/CfxQ"/>
</dbReference>
<dbReference type="OrthoDB" id="2423195at2759"/>
<name>A0A0M0K418_9EUKA</name>
<proteinExistence type="inferred from homology"/>